<comment type="cofactor">
    <cofactor evidence="2">
        <name>Mg(2+)</name>
        <dbReference type="ChEBI" id="CHEBI:18420"/>
    </cofactor>
</comment>
<evidence type="ECO:0000256" key="4">
    <source>
        <dbReference type="ARBA" id="ARBA00022723"/>
    </source>
</evidence>
<dbReference type="InterPro" id="IPR050241">
    <property type="entry name" value="NAD-cap_RNA_hydrolase_NudC"/>
</dbReference>
<reference evidence="15" key="1">
    <citation type="submission" date="2023-06" db="EMBL/GenBank/DDBJ databases">
        <title>Reference genome for the Northern bat (Eptesicus nilssonii), a most northern bat species.</title>
        <authorList>
            <person name="Laine V.N."/>
            <person name="Pulliainen A.T."/>
            <person name="Lilley T.M."/>
        </authorList>
    </citation>
    <scope>NUCLEOTIDE SEQUENCE</scope>
    <source>
        <strain evidence="15">BLF_Eptnil</strain>
        <tissue evidence="15">Kidney</tissue>
    </source>
</reference>
<dbReference type="GO" id="GO:0005777">
    <property type="term" value="C:peroxisome"/>
    <property type="evidence" value="ECO:0007669"/>
    <property type="project" value="TreeGrafter"/>
</dbReference>
<dbReference type="PANTHER" id="PTHR42904:SF1">
    <property type="entry name" value="NUCLEOSIDE DIPHOSPHATE-LINKED MOIETY X MOTIF 17"/>
    <property type="match status" value="1"/>
</dbReference>
<gene>
    <name evidence="15" type="ORF">QTO34_011660</name>
</gene>
<evidence type="ECO:0000256" key="8">
    <source>
        <dbReference type="ARBA" id="ARBA00026102"/>
    </source>
</evidence>
<evidence type="ECO:0000256" key="11">
    <source>
        <dbReference type="ARBA" id="ARBA00093621"/>
    </source>
</evidence>
<comment type="catalytic activity">
    <reaction evidence="9">
        <text>a 5'-end (N(7)-methyl 5'-triphosphoguanosine)-ribonucleoside in mRNA + H2O = N(7)-methyl-GDP + a 5'-end phospho-ribonucleoside in mRNA + 2 H(+)</text>
        <dbReference type="Rhea" id="RHEA:67484"/>
        <dbReference type="Rhea" id="RHEA-COMP:15692"/>
        <dbReference type="Rhea" id="RHEA-COMP:17167"/>
        <dbReference type="ChEBI" id="CHEBI:15377"/>
        <dbReference type="ChEBI" id="CHEBI:15378"/>
        <dbReference type="ChEBI" id="CHEBI:63714"/>
        <dbReference type="ChEBI" id="CHEBI:138282"/>
        <dbReference type="ChEBI" id="CHEBI:156461"/>
        <dbReference type="EC" id="3.6.1.62"/>
    </reaction>
</comment>
<evidence type="ECO:0000256" key="6">
    <source>
        <dbReference type="ARBA" id="ARBA00022842"/>
    </source>
</evidence>
<feature type="compositionally biased region" description="Basic and acidic residues" evidence="13">
    <location>
        <begin position="1"/>
        <end position="10"/>
    </location>
</feature>
<keyword evidence="5" id="KW-0378">Hydrolase</keyword>
<feature type="domain" description="Nudix hydrolase" evidence="14">
    <location>
        <begin position="123"/>
        <end position="271"/>
    </location>
</feature>
<evidence type="ECO:0000256" key="1">
    <source>
        <dbReference type="ARBA" id="ARBA00001936"/>
    </source>
</evidence>
<dbReference type="GO" id="GO:0006742">
    <property type="term" value="P:NADP+ catabolic process"/>
    <property type="evidence" value="ECO:0007669"/>
    <property type="project" value="TreeGrafter"/>
</dbReference>
<comment type="similarity">
    <text evidence="3">Belongs to the Nudix hydrolase family.</text>
</comment>
<keyword evidence="7" id="KW-0464">Manganese</keyword>
<dbReference type="FunFam" id="3.90.79.10:FF:000033">
    <property type="entry name" value="nucleoside diphosphate-linked moiety X motif 17 isoform X1"/>
    <property type="match status" value="1"/>
</dbReference>
<dbReference type="GO" id="GO:0140933">
    <property type="term" value="F:5'-(N(7)-methylguanosine 5'-triphospho)-[mRNA] hydrolase activity"/>
    <property type="evidence" value="ECO:0007669"/>
    <property type="project" value="UniProtKB-EC"/>
</dbReference>
<evidence type="ECO:0000256" key="3">
    <source>
        <dbReference type="ARBA" id="ARBA00005582"/>
    </source>
</evidence>
<keyword evidence="6" id="KW-0460">Magnesium</keyword>
<dbReference type="Pfam" id="PF00293">
    <property type="entry name" value="NUDIX"/>
    <property type="match status" value="1"/>
</dbReference>
<dbReference type="GO" id="GO:0046872">
    <property type="term" value="F:metal ion binding"/>
    <property type="evidence" value="ECO:0007669"/>
    <property type="project" value="UniProtKB-KW"/>
</dbReference>
<feature type="compositionally biased region" description="Polar residues" evidence="13">
    <location>
        <begin position="361"/>
        <end position="379"/>
    </location>
</feature>
<evidence type="ECO:0000256" key="13">
    <source>
        <dbReference type="SAM" id="MobiDB-lite"/>
    </source>
</evidence>
<dbReference type="GO" id="GO:0005829">
    <property type="term" value="C:cytosol"/>
    <property type="evidence" value="ECO:0007669"/>
    <property type="project" value="TreeGrafter"/>
</dbReference>
<evidence type="ECO:0000259" key="14">
    <source>
        <dbReference type="PROSITE" id="PS51462"/>
    </source>
</evidence>
<evidence type="ECO:0000256" key="12">
    <source>
        <dbReference type="ARBA" id="ARBA00093663"/>
    </source>
</evidence>
<dbReference type="EMBL" id="JAULJE010000022">
    <property type="protein sequence ID" value="KAK1329470.1"/>
    <property type="molecule type" value="Genomic_DNA"/>
</dbReference>
<sequence>MPNISRERSGFRPRGPTGRRSATRGRQADGDPGPVMAEARVLLLLSGRPQSVGFAQSVCGLLGGRAGRGPWPTHCGLRRGQLLLSAEPFPGATARLPLQRPAFCPFAALDQQPTPPGAQLPANRSVDLGVVVVLQSSDRTVLLTRRTRTLRVSPNLWVPPGGHVEPDEALLDAGLRELWEESGLQLPQGQFSWVPLGLWESAYPPRLSWGLPRYHHIVLYLLVVSQESQQQLQARIQPNPREVSAFLWLGPDAAAAVAVSEDGTEAPRHLSQDLPPSVLALELEEGGEVRPLALPMSTLLQRTPATADGHERVSTGTKFALRLWLQHLGRGTPLPCDTGAHVDPGPAKEDQNMDPLPPDQGTESQVHNPPQPTSVTQKIHNLYYG</sequence>
<feature type="region of interest" description="Disordered" evidence="13">
    <location>
        <begin position="335"/>
        <end position="385"/>
    </location>
</feature>
<dbReference type="InterPro" id="IPR015797">
    <property type="entry name" value="NUDIX_hydrolase-like_dom_sf"/>
</dbReference>
<dbReference type="AlphaFoldDB" id="A0AA40HDW4"/>
<evidence type="ECO:0000313" key="15">
    <source>
        <dbReference type="EMBL" id="KAK1329470.1"/>
    </source>
</evidence>
<evidence type="ECO:0000313" key="16">
    <source>
        <dbReference type="Proteomes" id="UP001177744"/>
    </source>
</evidence>
<keyword evidence="16" id="KW-1185">Reference proteome</keyword>
<dbReference type="CDD" id="cd04694">
    <property type="entry name" value="NUDIX_Nudt17"/>
    <property type="match status" value="1"/>
</dbReference>
<dbReference type="PROSITE" id="PS51462">
    <property type="entry name" value="NUDIX"/>
    <property type="match status" value="1"/>
</dbReference>
<dbReference type="Proteomes" id="UP001177744">
    <property type="component" value="Unassembled WGS sequence"/>
</dbReference>
<proteinExistence type="inferred from homology"/>
<dbReference type="GO" id="GO:0035529">
    <property type="term" value="F:NADH pyrophosphatase activity"/>
    <property type="evidence" value="ECO:0007669"/>
    <property type="project" value="TreeGrafter"/>
</dbReference>
<comment type="function">
    <text evidence="10">Acts as a decapping enzyme capable of hydrolyzing monomethylated capped RNAs (in vitro). Hydrolyzes monomethylated capped RNA after alpha and beta phosphates to form N(7)-methyl-GDP. Shows low activity towards unmethylated capped RNA.</text>
</comment>
<accession>A0AA40HDW4</accession>
<dbReference type="InterPro" id="IPR033716">
    <property type="entry name" value="Nudt17_dom"/>
</dbReference>
<name>A0AA40HDW4_CNENI</name>
<dbReference type="InterPro" id="IPR000086">
    <property type="entry name" value="NUDIX_hydrolase_dom"/>
</dbReference>
<evidence type="ECO:0000256" key="9">
    <source>
        <dbReference type="ARBA" id="ARBA00093205"/>
    </source>
</evidence>
<dbReference type="SUPFAM" id="SSF55811">
    <property type="entry name" value="Nudix"/>
    <property type="match status" value="1"/>
</dbReference>
<dbReference type="PANTHER" id="PTHR42904">
    <property type="entry name" value="NUDIX HYDROLASE, NUDC SUBFAMILY"/>
    <property type="match status" value="1"/>
</dbReference>
<feature type="region of interest" description="Disordered" evidence="13">
    <location>
        <begin position="1"/>
        <end position="34"/>
    </location>
</feature>
<protein>
    <recommendedName>
        <fullName evidence="11">m7GpppN-mRNA hydrolase NUDT17</fullName>
        <ecNumber evidence="8">3.6.1.62</ecNumber>
    </recommendedName>
    <alternativeName>
        <fullName evidence="12">Nucleoside diphosphate-linked moiety X motif 17</fullName>
    </alternativeName>
</protein>
<dbReference type="GO" id="GO:0019677">
    <property type="term" value="P:NAD+ catabolic process"/>
    <property type="evidence" value="ECO:0007669"/>
    <property type="project" value="TreeGrafter"/>
</dbReference>
<keyword evidence="4" id="KW-0479">Metal-binding</keyword>
<evidence type="ECO:0000256" key="10">
    <source>
        <dbReference type="ARBA" id="ARBA00093415"/>
    </source>
</evidence>
<dbReference type="EC" id="3.6.1.62" evidence="8"/>
<organism evidence="15 16">
    <name type="scientific">Cnephaeus nilssonii</name>
    <name type="common">Northern bat</name>
    <name type="synonym">Eptesicus nilssonii</name>
    <dbReference type="NCBI Taxonomy" id="3371016"/>
    <lineage>
        <taxon>Eukaryota</taxon>
        <taxon>Metazoa</taxon>
        <taxon>Chordata</taxon>
        <taxon>Craniata</taxon>
        <taxon>Vertebrata</taxon>
        <taxon>Euteleostomi</taxon>
        <taxon>Mammalia</taxon>
        <taxon>Eutheria</taxon>
        <taxon>Laurasiatheria</taxon>
        <taxon>Chiroptera</taxon>
        <taxon>Yangochiroptera</taxon>
        <taxon>Vespertilionidae</taxon>
        <taxon>Cnephaeus</taxon>
    </lineage>
</organism>
<dbReference type="Gene3D" id="3.90.79.10">
    <property type="entry name" value="Nucleoside Triphosphate Pyrophosphohydrolase"/>
    <property type="match status" value="1"/>
</dbReference>
<comment type="cofactor">
    <cofactor evidence="1">
        <name>Mn(2+)</name>
        <dbReference type="ChEBI" id="CHEBI:29035"/>
    </cofactor>
</comment>
<evidence type="ECO:0000256" key="7">
    <source>
        <dbReference type="ARBA" id="ARBA00023211"/>
    </source>
</evidence>
<evidence type="ECO:0000256" key="5">
    <source>
        <dbReference type="ARBA" id="ARBA00022801"/>
    </source>
</evidence>
<evidence type="ECO:0000256" key="2">
    <source>
        <dbReference type="ARBA" id="ARBA00001946"/>
    </source>
</evidence>
<comment type="caution">
    <text evidence="15">The sequence shown here is derived from an EMBL/GenBank/DDBJ whole genome shotgun (WGS) entry which is preliminary data.</text>
</comment>